<dbReference type="InterPro" id="IPR010428">
    <property type="entry name" value="Zincin_1"/>
</dbReference>
<gene>
    <name evidence="2" type="ORF">JZY06_07630</name>
</gene>
<dbReference type="Gene3D" id="3.30.2010.20">
    <property type="match status" value="1"/>
</dbReference>
<dbReference type="RefSeq" id="WP_207278967.1">
    <property type="nucleotide sequence ID" value="NZ_JAFLEQ010000014.1"/>
</dbReference>
<sequence length="153" mass="17003">MQPNSSRDRHGRGVRGMVIPPAAPGFTPRPRRFDTAVIDAYAELDERFAAELAGLDIAVDTIPRMQLDADTTYFTREIAADGPVPLGRLIPTAVDSTGQPTRARIVVFRRPVEARCRNAEELAELLHRILVQLVAAYLNIDDTDIDPDIRAWD</sequence>
<keyword evidence="3" id="KW-1185">Reference proteome</keyword>
<comment type="caution">
    <text evidence="2">The sequence shown here is derived from an EMBL/GenBank/DDBJ whole genome shotgun (WGS) entry which is preliminary data.</text>
</comment>
<protein>
    <submittedName>
        <fullName evidence="2">Metallopeptidase family protein</fullName>
    </submittedName>
</protein>
<name>A0A939IXH7_9CORY</name>
<evidence type="ECO:0000313" key="2">
    <source>
        <dbReference type="EMBL" id="MBN9644480.1"/>
    </source>
</evidence>
<dbReference type="AlphaFoldDB" id="A0A939IXH7"/>
<dbReference type="CDD" id="cd12954">
    <property type="entry name" value="MMP_TTHA0227_like_1"/>
    <property type="match status" value="1"/>
</dbReference>
<proteinExistence type="predicted"/>
<evidence type="ECO:0000313" key="3">
    <source>
        <dbReference type="Proteomes" id="UP000664332"/>
    </source>
</evidence>
<dbReference type="InterPro" id="IPR038555">
    <property type="entry name" value="Zincin_1_sf"/>
</dbReference>
<evidence type="ECO:0000256" key="1">
    <source>
        <dbReference type="SAM" id="MobiDB-lite"/>
    </source>
</evidence>
<feature type="region of interest" description="Disordered" evidence="1">
    <location>
        <begin position="1"/>
        <end position="27"/>
    </location>
</feature>
<organism evidence="2 3">
    <name type="scientific">Corynebacterium mendelii</name>
    <dbReference type="NCBI Taxonomy" id="2765362"/>
    <lineage>
        <taxon>Bacteria</taxon>
        <taxon>Bacillati</taxon>
        <taxon>Actinomycetota</taxon>
        <taxon>Actinomycetes</taxon>
        <taxon>Mycobacteriales</taxon>
        <taxon>Corynebacteriaceae</taxon>
        <taxon>Corynebacterium</taxon>
    </lineage>
</organism>
<dbReference type="Pfam" id="PF06262">
    <property type="entry name" value="Zincin_1"/>
    <property type="match status" value="1"/>
</dbReference>
<accession>A0A939IXH7</accession>
<dbReference type="EMBL" id="JAFLEQ010000014">
    <property type="protein sequence ID" value="MBN9644480.1"/>
    <property type="molecule type" value="Genomic_DNA"/>
</dbReference>
<dbReference type="SUPFAM" id="SSF55486">
    <property type="entry name" value="Metalloproteases ('zincins'), catalytic domain"/>
    <property type="match status" value="1"/>
</dbReference>
<reference evidence="2" key="1">
    <citation type="submission" date="2021-03" db="EMBL/GenBank/DDBJ databases">
        <authorList>
            <person name="Sun Q."/>
        </authorList>
    </citation>
    <scope>NUCLEOTIDE SEQUENCE</scope>
    <source>
        <strain evidence="2">CCM 8862</strain>
    </source>
</reference>
<dbReference type="Proteomes" id="UP000664332">
    <property type="component" value="Unassembled WGS sequence"/>
</dbReference>